<dbReference type="Proteomes" id="UP000317344">
    <property type="component" value="Chromosome"/>
</dbReference>
<dbReference type="AlphaFoldDB" id="A0A516X243"/>
<organism evidence="1 2">
    <name type="scientific">Tomitella fengzijianii</name>
    <dbReference type="NCBI Taxonomy" id="2597660"/>
    <lineage>
        <taxon>Bacteria</taxon>
        <taxon>Bacillati</taxon>
        <taxon>Actinomycetota</taxon>
        <taxon>Actinomycetes</taxon>
        <taxon>Mycobacteriales</taxon>
        <taxon>Tomitella</taxon>
    </lineage>
</organism>
<evidence type="ECO:0000313" key="1">
    <source>
        <dbReference type="EMBL" id="QDQ97123.1"/>
    </source>
</evidence>
<dbReference type="EMBL" id="CP041765">
    <property type="protein sequence ID" value="QDQ97123.1"/>
    <property type="molecule type" value="Genomic_DNA"/>
</dbReference>
<proteinExistence type="predicted"/>
<dbReference type="KEGG" id="toy:FO059_06965"/>
<reference evidence="1 2" key="1">
    <citation type="submission" date="2019-07" db="EMBL/GenBank/DDBJ databases">
        <title>Tomitella cavernea sp. nov., an actinomycete isolated from soil.</title>
        <authorList>
            <person name="Cheng J."/>
        </authorList>
    </citation>
    <scope>NUCLEOTIDE SEQUENCE [LARGE SCALE GENOMIC DNA]</scope>
    <source>
        <strain evidence="1 2">HY188</strain>
    </source>
</reference>
<keyword evidence="2" id="KW-1185">Reference proteome</keyword>
<name>A0A516X243_9ACTN</name>
<protein>
    <submittedName>
        <fullName evidence="1">Uncharacterized protein</fullName>
    </submittedName>
</protein>
<dbReference type="RefSeq" id="WP_143907499.1">
    <property type="nucleotide sequence ID" value="NZ_CP041765.1"/>
</dbReference>
<reference evidence="1 2" key="2">
    <citation type="submission" date="2019-07" db="EMBL/GenBank/DDBJ databases">
        <authorList>
            <person name="Huang Y."/>
        </authorList>
    </citation>
    <scope>NUCLEOTIDE SEQUENCE [LARGE SCALE GENOMIC DNA]</scope>
    <source>
        <strain evidence="1 2">HY188</strain>
    </source>
</reference>
<accession>A0A516X243</accession>
<evidence type="ECO:0000313" key="2">
    <source>
        <dbReference type="Proteomes" id="UP000317344"/>
    </source>
</evidence>
<sequence length="98" mass="10692">MVVCTGTFVIPDATGVARKLSRRYGKRDGDEWTWLDGTRVLGTIGQIFSDDGEMALTVDAMSEERYEAMTDHLLSIAPGAELVVESRSTAAELVDHAM</sequence>
<gene>
    <name evidence="1" type="ORF">FO059_06965</name>
</gene>